<feature type="domain" description="HTH tetR-type" evidence="5">
    <location>
        <begin position="13"/>
        <end position="73"/>
    </location>
</feature>
<evidence type="ECO:0000313" key="6">
    <source>
        <dbReference type="EMBL" id="SEB06301.1"/>
    </source>
</evidence>
<dbReference type="Proteomes" id="UP000199397">
    <property type="component" value="Unassembled WGS sequence"/>
</dbReference>
<keyword evidence="1" id="KW-0805">Transcription regulation</keyword>
<accession>A0A1H4GAL9</accession>
<protein>
    <submittedName>
        <fullName evidence="6">Transcriptional regulator, TetR family</fullName>
    </submittedName>
</protein>
<dbReference type="Pfam" id="PF00440">
    <property type="entry name" value="TetR_N"/>
    <property type="match status" value="1"/>
</dbReference>
<dbReference type="InterPro" id="IPR001647">
    <property type="entry name" value="HTH_TetR"/>
</dbReference>
<dbReference type="InterPro" id="IPR036271">
    <property type="entry name" value="Tet_transcr_reg_TetR-rel_C_sf"/>
</dbReference>
<dbReference type="GO" id="GO:0000976">
    <property type="term" value="F:transcription cis-regulatory region binding"/>
    <property type="evidence" value="ECO:0007669"/>
    <property type="project" value="TreeGrafter"/>
</dbReference>
<sequence length="206" mass="22156">MNAATVSLRQPAQARQAEMVQAVLNLAAQQEPASITTTDIAKAVGLSQGAVFRHFPNKQAIWLNVAQWLEATLMPLVQTAAQSSPDPLTSLGNIFRAHLQFVQENPGVPRFIFHELQQPAASPVKQQVAAMLQTYSGILIRVLQQAKTAGQVSPSLDERSAATLFIGSIQGLVMQAMLLGSSTSIQPMMAGVWALYLSAIRQEVAP</sequence>
<dbReference type="PANTHER" id="PTHR30055:SF240">
    <property type="entry name" value="HTH-TYPE TRANSCRIPTIONAL REGULATOR ACRR"/>
    <property type="match status" value="1"/>
</dbReference>
<dbReference type="Pfam" id="PF16925">
    <property type="entry name" value="TetR_C_13"/>
    <property type="match status" value="1"/>
</dbReference>
<dbReference type="SUPFAM" id="SSF46689">
    <property type="entry name" value="Homeodomain-like"/>
    <property type="match status" value="1"/>
</dbReference>
<reference evidence="6 7" key="1">
    <citation type="submission" date="2016-10" db="EMBL/GenBank/DDBJ databases">
        <authorList>
            <person name="de Groot N.N."/>
        </authorList>
    </citation>
    <scope>NUCLEOTIDE SEQUENCE [LARGE SCALE GENOMIC DNA]</scope>
    <source>
        <strain evidence="6 7">DSM 21228</strain>
    </source>
</reference>
<dbReference type="PANTHER" id="PTHR30055">
    <property type="entry name" value="HTH-TYPE TRANSCRIPTIONAL REGULATOR RUTR"/>
    <property type="match status" value="1"/>
</dbReference>
<proteinExistence type="predicted"/>
<dbReference type="RefSeq" id="WP_093070473.1">
    <property type="nucleotide sequence ID" value="NZ_FNQP01000030.1"/>
</dbReference>
<gene>
    <name evidence="6" type="ORF">SAMN05660964_03348</name>
</gene>
<feature type="DNA-binding region" description="H-T-H motif" evidence="4">
    <location>
        <begin position="36"/>
        <end position="55"/>
    </location>
</feature>
<organism evidence="6 7">
    <name type="scientific">Thiothrix caldifontis</name>
    <dbReference type="NCBI Taxonomy" id="525918"/>
    <lineage>
        <taxon>Bacteria</taxon>
        <taxon>Pseudomonadati</taxon>
        <taxon>Pseudomonadota</taxon>
        <taxon>Gammaproteobacteria</taxon>
        <taxon>Thiotrichales</taxon>
        <taxon>Thiotrichaceae</taxon>
        <taxon>Thiothrix</taxon>
    </lineage>
</organism>
<name>A0A1H4GAL9_9GAMM</name>
<evidence type="ECO:0000256" key="1">
    <source>
        <dbReference type="ARBA" id="ARBA00023015"/>
    </source>
</evidence>
<evidence type="ECO:0000256" key="4">
    <source>
        <dbReference type="PROSITE-ProRule" id="PRU00335"/>
    </source>
</evidence>
<evidence type="ECO:0000313" key="7">
    <source>
        <dbReference type="Proteomes" id="UP000199397"/>
    </source>
</evidence>
<dbReference type="SUPFAM" id="SSF48498">
    <property type="entry name" value="Tetracyclin repressor-like, C-terminal domain"/>
    <property type="match status" value="1"/>
</dbReference>
<dbReference type="PROSITE" id="PS50977">
    <property type="entry name" value="HTH_TETR_2"/>
    <property type="match status" value="1"/>
</dbReference>
<dbReference type="EMBL" id="FNQP01000030">
    <property type="protein sequence ID" value="SEB06301.1"/>
    <property type="molecule type" value="Genomic_DNA"/>
</dbReference>
<keyword evidence="7" id="KW-1185">Reference proteome</keyword>
<dbReference type="OrthoDB" id="5293556at2"/>
<evidence type="ECO:0000256" key="2">
    <source>
        <dbReference type="ARBA" id="ARBA00023125"/>
    </source>
</evidence>
<keyword evidence="2 4" id="KW-0238">DNA-binding</keyword>
<evidence type="ECO:0000256" key="3">
    <source>
        <dbReference type="ARBA" id="ARBA00023163"/>
    </source>
</evidence>
<dbReference type="STRING" id="525918.SAMN05660964_03348"/>
<dbReference type="InterPro" id="IPR011075">
    <property type="entry name" value="TetR_C"/>
</dbReference>
<dbReference type="GO" id="GO:0003700">
    <property type="term" value="F:DNA-binding transcription factor activity"/>
    <property type="evidence" value="ECO:0007669"/>
    <property type="project" value="TreeGrafter"/>
</dbReference>
<keyword evidence="3" id="KW-0804">Transcription</keyword>
<evidence type="ECO:0000259" key="5">
    <source>
        <dbReference type="PROSITE" id="PS50977"/>
    </source>
</evidence>
<dbReference type="AlphaFoldDB" id="A0A1H4GAL9"/>
<dbReference type="Gene3D" id="1.10.357.10">
    <property type="entry name" value="Tetracycline Repressor, domain 2"/>
    <property type="match status" value="1"/>
</dbReference>
<dbReference type="InterPro" id="IPR050109">
    <property type="entry name" value="HTH-type_TetR-like_transc_reg"/>
</dbReference>
<dbReference type="InterPro" id="IPR009057">
    <property type="entry name" value="Homeodomain-like_sf"/>
</dbReference>